<comment type="caution">
    <text evidence="1">The sequence shown here is derived from an EMBL/GenBank/DDBJ whole genome shotgun (WGS) entry which is preliminary data.</text>
</comment>
<dbReference type="Proteomes" id="UP000675968">
    <property type="component" value="Unassembled WGS sequence"/>
</dbReference>
<accession>A0A8T4L2C1</accession>
<sequence length="249" mass="28331">MATWNQWENALQKAGQNKSIQNAASTTDVYEKILALGLSTVKWESFSPKNPSDLLQLQEKIRVFVNQFSPCLFIFEPSDRERTPQLTKGYLFGVKSFSEVEKWIANNPSVLLDYSYLVTTQITNPGNGFVGSVFSDGAGNIVCESLHKPGVSNQRELSQPKESLHGFLDFFASHEFELLSHHGKFLSPYHIRMVIREYAHLPGYFEFVFGKQLDQTGLFTTGFLPLGPVTFPKELWEHEFHALSQRFTD</sequence>
<evidence type="ECO:0000313" key="1">
    <source>
        <dbReference type="EMBL" id="MBS3061403.1"/>
    </source>
</evidence>
<gene>
    <name evidence="1" type="ORF">J4215_02360</name>
</gene>
<dbReference type="AlphaFoldDB" id="A0A8T4L2C1"/>
<dbReference type="EMBL" id="JAGVWC010000009">
    <property type="protein sequence ID" value="MBS3061403.1"/>
    <property type="molecule type" value="Genomic_DNA"/>
</dbReference>
<evidence type="ECO:0000313" key="2">
    <source>
        <dbReference type="Proteomes" id="UP000675968"/>
    </source>
</evidence>
<proteinExistence type="predicted"/>
<protein>
    <submittedName>
        <fullName evidence="1">Uncharacterized protein</fullName>
    </submittedName>
</protein>
<reference evidence="1" key="2">
    <citation type="submission" date="2021-05" db="EMBL/GenBank/DDBJ databases">
        <title>Protein family content uncovers lineage relationships and bacterial pathway maintenance mechanisms in DPANN archaea.</title>
        <authorList>
            <person name="Castelle C.J."/>
            <person name="Meheust R."/>
            <person name="Jaffe A.L."/>
            <person name="Seitz K."/>
            <person name="Gong X."/>
            <person name="Baker B.J."/>
            <person name="Banfield J.F."/>
        </authorList>
    </citation>
    <scope>NUCLEOTIDE SEQUENCE</scope>
    <source>
        <strain evidence="1">RIFCSPLOWO2_01_FULL_AR10_48_17</strain>
    </source>
</reference>
<reference evidence="1" key="1">
    <citation type="submission" date="2021-03" db="EMBL/GenBank/DDBJ databases">
        <authorList>
            <person name="Jaffe A."/>
        </authorList>
    </citation>
    <scope>NUCLEOTIDE SEQUENCE</scope>
    <source>
        <strain evidence="1">RIFCSPLOWO2_01_FULL_AR10_48_17</strain>
    </source>
</reference>
<organism evidence="1 2">
    <name type="scientific">Candidatus Iainarchaeum sp</name>
    <dbReference type="NCBI Taxonomy" id="3101447"/>
    <lineage>
        <taxon>Archaea</taxon>
        <taxon>Candidatus Iainarchaeota</taxon>
        <taxon>Candidatus Iainarchaeia</taxon>
        <taxon>Candidatus Iainarchaeales</taxon>
        <taxon>Candidatus Iainarchaeaceae</taxon>
        <taxon>Candidatus Iainarchaeum</taxon>
    </lineage>
</organism>
<name>A0A8T4L2C1_9ARCH</name>